<dbReference type="OrthoDB" id="6100019at2759"/>
<comment type="caution">
    <text evidence="3">The sequence shown here is derived from an EMBL/GenBank/DDBJ whole genome shotgun (WGS) entry which is preliminary data.</text>
</comment>
<keyword evidence="1" id="KW-0479">Metal-binding</keyword>
<dbReference type="InterPro" id="IPR047153">
    <property type="entry name" value="TRIM45/56/19-like"/>
</dbReference>
<dbReference type="GO" id="GO:0008270">
    <property type="term" value="F:zinc ion binding"/>
    <property type="evidence" value="ECO:0007669"/>
    <property type="project" value="UniProtKB-KW"/>
</dbReference>
<protein>
    <recommendedName>
        <fullName evidence="2">B box-type domain-containing protein</fullName>
    </recommendedName>
</protein>
<dbReference type="GO" id="GO:0061630">
    <property type="term" value="F:ubiquitin protein ligase activity"/>
    <property type="evidence" value="ECO:0007669"/>
    <property type="project" value="TreeGrafter"/>
</dbReference>
<dbReference type="CDD" id="cd19757">
    <property type="entry name" value="Bbox1"/>
    <property type="match status" value="1"/>
</dbReference>
<dbReference type="SUPFAM" id="SSF57845">
    <property type="entry name" value="B-box zinc-binding domain"/>
    <property type="match status" value="1"/>
</dbReference>
<evidence type="ECO:0000256" key="1">
    <source>
        <dbReference type="PROSITE-ProRule" id="PRU00024"/>
    </source>
</evidence>
<dbReference type="Gene3D" id="3.30.160.60">
    <property type="entry name" value="Classic Zinc Finger"/>
    <property type="match status" value="1"/>
</dbReference>
<keyword evidence="1" id="KW-0863">Zinc-finger</keyword>
<dbReference type="AlphaFoldDB" id="A0A8S3Q4F7"/>
<dbReference type="PANTHER" id="PTHR25462">
    <property type="entry name" value="BONUS, ISOFORM C-RELATED"/>
    <property type="match status" value="1"/>
</dbReference>
<dbReference type="GO" id="GO:0005654">
    <property type="term" value="C:nucleoplasm"/>
    <property type="evidence" value="ECO:0007669"/>
    <property type="project" value="TreeGrafter"/>
</dbReference>
<dbReference type="PANTHER" id="PTHR25462:SF296">
    <property type="entry name" value="MEIOTIC P26, ISOFORM F"/>
    <property type="match status" value="1"/>
</dbReference>
<sequence>MATPVFCDPCCYHNKTVQANTWCVECEEGFCSDCEEIHKATKYSRGHHLITIDNYRNIQHINIEQTCRQHSKIFDWFCKSHDEPLCKACVSSEHKICPDVVPLENVTVNAKHSMYTNRYRHKDAISRKPLKTPERKSSAFFDELQQRLLQELSLKADECLSESSKDLQNFEDAQKYLTKLKKQTFKLIEFSSNLHMFLGTREVYKDVNKEIKSIILATSHSRSYNIEFDFHPMIDNLLEHIIKVAKINIEKQESGLLFNDAKMGQAQIQRSQVNERRIQDIVLQLDKN</sequence>
<dbReference type="Proteomes" id="UP000683360">
    <property type="component" value="Unassembled WGS sequence"/>
</dbReference>
<dbReference type="PROSITE" id="PS50119">
    <property type="entry name" value="ZF_BBOX"/>
    <property type="match status" value="1"/>
</dbReference>
<evidence type="ECO:0000259" key="2">
    <source>
        <dbReference type="PROSITE" id="PS50119"/>
    </source>
</evidence>
<dbReference type="Pfam" id="PF00643">
    <property type="entry name" value="zf-B_box"/>
    <property type="match status" value="1"/>
</dbReference>
<dbReference type="InterPro" id="IPR000315">
    <property type="entry name" value="Znf_B-box"/>
</dbReference>
<feature type="domain" description="B box-type" evidence="2">
    <location>
        <begin position="11"/>
        <end position="52"/>
    </location>
</feature>
<gene>
    <name evidence="3" type="ORF">MEDL_5523</name>
</gene>
<accession>A0A8S3Q4F7</accession>
<organism evidence="3 4">
    <name type="scientific">Mytilus edulis</name>
    <name type="common">Blue mussel</name>
    <dbReference type="NCBI Taxonomy" id="6550"/>
    <lineage>
        <taxon>Eukaryota</taxon>
        <taxon>Metazoa</taxon>
        <taxon>Spiralia</taxon>
        <taxon>Lophotrochozoa</taxon>
        <taxon>Mollusca</taxon>
        <taxon>Bivalvia</taxon>
        <taxon>Autobranchia</taxon>
        <taxon>Pteriomorphia</taxon>
        <taxon>Mytilida</taxon>
        <taxon>Mytiloidea</taxon>
        <taxon>Mytilidae</taxon>
        <taxon>Mytilinae</taxon>
        <taxon>Mytilus</taxon>
    </lineage>
</organism>
<evidence type="ECO:0000313" key="3">
    <source>
        <dbReference type="EMBL" id="CAG2190180.1"/>
    </source>
</evidence>
<proteinExistence type="predicted"/>
<keyword evidence="4" id="KW-1185">Reference proteome</keyword>
<reference evidence="3" key="1">
    <citation type="submission" date="2021-03" db="EMBL/GenBank/DDBJ databases">
        <authorList>
            <person name="Bekaert M."/>
        </authorList>
    </citation>
    <scope>NUCLEOTIDE SEQUENCE</scope>
</reference>
<evidence type="ECO:0000313" key="4">
    <source>
        <dbReference type="Proteomes" id="UP000683360"/>
    </source>
</evidence>
<keyword evidence="1" id="KW-0862">Zinc</keyword>
<name>A0A8S3Q4F7_MYTED</name>
<dbReference type="EMBL" id="CAJPWZ010000318">
    <property type="protein sequence ID" value="CAG2190180.1"/>
    <property type="molecule type" value="Genomic_DNA"/>
</dbReference>